<name>A0A2J6PRD3_9HELO</name>
<gene>
    <name evidence="2" type="ORF">NA56DRAFT_708828</name>
</gene>
<protein>
    <submittedName>
        <fullName evidence="2">Uncharacterized protein</fullName>
    </submittedName>
</protein>
<feature type="compositionally biased region" description="Basic and acidic residues" evidence="1">
    <location>
        <begin position="220"/>
        <end position="233"/>
    </location>
</feature>
<reference evidence="2 3" key="1">
    <citation type="submission" date="2016-05" db="EMBL/GenBank/DDBJ databases">
        <title>A degradative enzymes factory behind the ericoid mycorrhizal symbiosis.</title>
        <authorList>
            <consortium name="DOE Joint Genome Institute"/>
            <person name="Martino E."/>
            <person name="Morin E."/>
            <person name="Grelet G."/>
            <person name="Kuo A."/>
            <person name="Kohler A."/>
            <person name="Daghino S."/>
            <person name="Barry K."/>
            <person name="Choi C."/>
            <person name="Cichocki N."/>
            <person name="Clum A."/>
            <person name="Copeland A."/>
            <person name="Hainaut M."/>
            <person name="Haridas S."/>
            <person name="Labutti K."/>
            <person name="Lindquist E."/>
            <person name="Lipzen A."/>
            <person name="Khouja H.-R."/>
            <person name="Murat C."/>
            <person name="Ohm R."/>
            <person name="Olson A."/>
            <person name="Spatafora J."/>
            <person name="Veneault-Fourrey C."/>
            <person name="Henrissat B."/>
            <person name="Grigoriev I."/>
            <person name="Martin F."/>
            <person name="Perotto S."/>
        </authorList>
    </citation>
    <scope>NUCLEOTIDE SEQUENCE [LARGE SCALE GENOMIC DNA]</scope>
    <source>
        <strain evidence="2 3">UAMH 7357</strain>
    </source>
</reference>
<evidence type="ECO:0000256" key="1">
    <source>
        <dbReference type="SAM" id="MobiDB-lite"/>
    </source>
</evidence>
<dbReference type="OrthoDB" id="5233646at2759"/>
<proteinExistence type="predicted"/>
<evidence type="ECO:0000313" key="3">
    <source>
        <dbReference type="Proteomes" id="UP000235672"/>
    </source>
</evidence>
<dbReference type="STRING" id="1745343.A0A2J6PRD3"/>
<dbReference type="EMBL" id="KZ613505">
    <property type="protein sequence ID" value="PMD16595.1"/>
    <property type="molecule type" value="Genomic_DNA"/>
</dbReference>
<organism evidence="2 3">
    <name type="scientific">Hyaloscypha hepaticicola</name>
    <dbReference type="NCBI Taxonomy" id="2082293"/>
    <lineage>
        <taxon>Eukaryota</taxon>
        <taxon>Fungi</taxon>
        <taxon>Dikarya</taxon>
        <taxon>Ascomycota</taxon>
        <taxon>Pezizomycotina</taxon>
        <taxon>Leotiomycetes</taxon>
        <taxon>Helotiales</taxon>
        <taxon>Hyaloscyphaceae</taxon>
        <taxon>Hyaloscypha</taxon>
    </lineage>
</organism>
<sequence>MAAQLQASHEACPFEKNDTDISPIAHYRPSDIGSPLMSPIRGGEFPRIDDQPSPDAPPMYTHINPLHVVYADRRPDNVQLPVVVQRVIGPDGQTIRTVESSITDPASTNSSLGSHFTERESEDLYESGNTNIVSPIASGSTASGRSGSVSTGMNIVSAIASSSTRSGDSGGFHVSGGGEIETDRMLNRINALPDEWPSRRRLGGTDLVHVPQPAENRFSWEEDRISGREKQVVEEEGSL</sequence>
<keyword evidence="3" id="KW-1185">Reference proteome</keyword>
<feature type="region of interest" description="Disordered" evidence="1">
    <location>
        <begin position="1"/>
        <end position="41"/>
    </location>
</feature>
<accession>A0A2J6PRD3</accession>
<feature type="region of interest" description="Disordered" evidence="1">
    <location>
        <begin position="220"/>
        <end position="239"/>
    </location>
</feature>
<dbReference type="Proteomes" id="UP000235672">
    <property type="component" value="Unassembled WGS sequence"/>
</dbReference>
<dbReference type="AlphaFoldDB" id="A0A2J6PRD3"/>
<evidence type="ECO:0000313" key="2">
    <source>
        <dbReference type="EMBL" id="PMD16595.1"/>
    </source>
</evidence>